<proteinExistence type="inferred from homology"/>
<reference evidence="10" key="2">
    <citation type="submission" date="2023-05" db="EMBL/GenBank/DDBJ databases">
        <authorList>
            <consortium name="Lawrence Berkeley National Laboratory"/>
            <person name="Steindorff A."/>
            <person name="Hensen N."/>
            <person name="Bonometti L."/>
            <person name="Westerberg I."/>
            <person name="Brannstrom I.O."/>
            <person name="Guillou S."/>
            <person name="Cros-Aarteil S."/>
            <person name="Calhoun S."/>
            <person name="Haridas S."/>
            <person name="Kuo A."/>
            <person name="Mondo S."/>
            <person name="Pangilinan J."/>
            <person name="Riley R."/>
            <person name="Labutti K."/>
            <person name="Andreopoulos B."/>
            <person name="Lipzen A."/>
            <person name="Chen C."/>
            <person name="Yanf M."/>
            <person name="Daum C."/>
            <person name="Ng V."/>
            <person name="Clum A."/>
            <person name="Ohm R."/>
            <person name="Martin F."/>
            <person name="Silar P."/>
            <person name="Natvig D."/>
            <person name="Lalanne C."/>
            <person name="Gautier V."/>
            <person name="Ament-Velasquez S.L."/>
            <person name="Kruys A."/>
            <person name="Hutchinson M.I."/>
            <person name="Powell A.J."/>
            <person name="Barry K."/>
            <person name="Miller A.N."/>
            <person name="Grigoriev I.V."/>
            <person name="Debuchy R."/>
            <person name="Gladieux P."/>
            <person name="Thoren M.H."/>
            <person name="Johannesson H."/>
        </authorList>
    </citation>
    <scope>NUCLEOTIDE SEQUENCE</scope>
    <source>
        <strain evidence="10">PSN293</strain>
    </source>
</reference>
<feature type="transmembrane region" description="Helical" evidence="8">
    <location>
        <begin position="217"/>
        <end position="241"/>
    </location>
</feature>
<organism evidence="10 11">
    <name type="scientific">Rhypophila decipiens</name>
    <dbReference type="NCBI Taxonomy" id="261697"/>
    <lineage>
        <taxon>Eukaryota</taxon>
        <taxon>Fungi</taxon>
        <taxon>Dikarya</taxon>
        <taxon>Ascomycota</taxon>
        <taxon>Pezizomycotina</taxon>
        <taxon>Sordariomycetes</taxon>
        <taxon>Sordariomycetidae</taxon>
        <taxon>Sordariales</taxon>
        <taxon>Naviculisporaceae</taxon>
        <taxon>Rhypophila</taxon>
    </lineage>
</organism>
<comment type="function">
    <text evidence="1 8">Probably involved in transport through the plasma membrane.</text>
</comment>
<comment type="caution">
    <text evidence="8">Lacks conserved residue(s) required for the propagation of feature annotation.</text>
</comment>
<feature type="transmembrane region" description="Helical" evidence="8">
    <location>
        <begin position="253"/>
        <end position="274"/>
    </location>
</feature>
<keyword evidence="5 8" id="KW-0812">Transmembrane</keyword>
<name>A0AAN6XU47_9PEZI</name>
<evidence type="ECO:0000256" key="3">
    <source>
        <dbReference type="ARBA" id="ARBA00007168"/>
    </source>
</evidence>
<dbReference type="Pfam" id="PF04515">
    <property type="entry name" value="Choline_transpo"/>
    <property type="match status" value="1"/>
</dbReference>
<keyword evidence="6 8" id="KW-1133">Transmembrane helix</keyword>
<comment type="similarity">
    <text evidence="3 8">Belongs to the CTL (choline transporter-like) family.</text>
</comment>
<dbReference type="Proteomes" id="UP001301769">
    <property type="component" value="Unassembled WGS sequence"/>
</dbReference>
<feature type="region of interest" description="Disordered" evidence="9">
    <location>
        <begin position="1"/>
        <end position="21"/>
    </location>
</feature>
<gene>
    <name evidence="10" type="ORF">QBC37DRAFT_487946</name>
</gene>
<feature type="transmembrane region" description="Helical" evidence="8">
    <location>
        <begin position="155"/>
        <end position="175"/>
    </location>
</feature>
<evidence type="ECO:0000256" key="8">
    <source>
        <dbReference type="RuleBase" id="RU368066"/>
    </source>
</evidence>
<dbReference type="PANTHER" id="PTHR12385">
    <property type="entry name" value="CHOLINE TRANSPORTER-LIKE (SLC FAMILY 44)"/>
    <property type="match status" value="1"/>
</dbReference>
<dbReference type="PANTHER" id="PTHR12385:SF4">
    <property type="entry name" value="PROTEIN PNS1"/>
    <property type="match status" value="1"/>
</dbReference>
<dbReference type="GO" id="GO:0005886">
    <property type="term" value="C:plasma membrane"/>
    <property type="evidence" value="ECO:0007669"/>
    <property type="project" value="UniProtKB-SubCell"/>
</dbReference>
<evidence type="ECO:0000313" key="11">
    <source>
        <dbReference type="Proteomes" id="UP001301769"/>
    </source>
</evidence>
<comment type="caution">
    <text evidence="10">The sequence shown here is derived from an EMBL/GenBank/DDBJ whole genome shotgun (WGS) entry which is preliminary data.</text>
</comment>
<evidence type="ECO:0000256" key="6">
    <source>
        <dbReference type="ARBA" id="ARBA00022989"/>
    </source>
</evidence>
<keyword evidence="11" id="KW-1185">Reference proteome</keyword>
<evidence type="ECO:0000256" key="2">
    <source>
        <dbReference type="ARBA" id="ARBA00004651"/>
    </source>
</evidence>
<dbReference type="EMBL" id="MU858358">
    <property type="protein sequence ID" value="KAK4206744.1"/>
    <property type="molecule type" value="Genomic_DNA"/>
</dbReference>
<feature type="transmembrane region" description="Helical" evidence="8">
    <location>
        <begin position="117"/>
        <end position="135"/>
    </location>
</feature>
<dbReference type="InterPro" id="IPR007603">
    <property type="entry name" value="Choline_transptr-like"/>
</dbReference>
<sequence>MVSVIGSVPSGGTNSTDPSEPRHFIVETSVYDASKAAPVQFSVSCFLEDTKRWEKVKTPQSGAFLSVTAKLAGRTTDTNHLALRNTIHTTISGVYGSWYFNSRNYPTKVTRGALKRALTYSFGSISLGSLVVAIINFLRQLCSIAQQNASSDGNILGTILFCILGCLISIIEWAVEFLNRYAFSHIALYGKAYIPAAKDTWTMIKNRGIDALINECLIGPVLIMGATFVAYASALLAYLYIVFTAPAYNSGGGFTGVVVAFSFLIGLQICNVFTTPLSSGIDTIFVAMAWDPEVMMRDHGDLYHQMVVVYPHVAEAIHA</sequence>
<reference evidence="10" key="1">
    <citation type="journal article" date="2023" name="Mol. Phylogenet. Evol.">
        <title>Genome-scale phylogeny and comparative genomics of the fungal order Sordariales.</title>
        <authorList>
            <person name="Hensen N."/>
            <person name="Bonometti L."/>
            <person name="Westerberg I."/>
            <person name="Brannstrom I.O."/>
            <person name="Guillou S."/>
            <person name="Cros-Aarteil S."/>
            <person name="Calhoun S."/>
            <person name="Haridas S."/>
            <person name="Kuo A."/>
            <person name="Mondo S."/>
            <person name="Pangilinan J."/>
            <person name="Riley R."/>
            <person name="LaButti K."/>
            <person name="Andreopoulos B."/>
            <person name="Lipzen A."/>
            <person name="Chen C."/>
            <person name="Yan M."/>
            <person name="Daum C."/>
            <person name="Ng V."/>
            <person name="Clum A."/>
            <person name="Steindorff A."/>
            <person name="Ohm R.A."/>
            <person name="Martin F."/>
            <person name="Silar P."/>
            <person name="Natvig D.O."/>
            <person name="Lalanne C."/>
            <person name="Gautier V."/>
            <person name="Ament-Velasquez S.L."/>
            <person name="Kruys A."/>
            <person name="Hutchinson M.I."/>
            <person name="Powell A.J."/>
            <person name="Barry K."/>
            <person name="Miller A.N."/>
            <person name="Grigoriev I.V."/>
            <person name="Debuchy R."/>
            <person name="Gladieux P."/>
            <person name="Hiltunen Thoren M."/>
            <person name="Johannesson H."/>
        </authorList>
    </citation>
    <scope>NUCLEOTIDE SEQUENCE</scope>
    <source>
        <strain evidence="10">PSN293</strain>
    </source>
</reference>
<comment type="subcellular location">
    <subcellularLocation>
        <location evidence="2 8">Cell membrane</location>
        <topology evidence="2 8">Multi-pass membrane protein</topology>
    </subcellularLocation>
</comment>
<evidence type="ECO:0000256" key="5">
    <source>
        <dbReference type="ARBA" id="ARBA00022692"/>
    </source>
</evidence>
<evidence type="ECO:0000256" key="1">
    <source>
        <dbReference type="ARBA" id="ARBA00002957"/>
    </source>
</evidence>
<dbReference type="GO" id="GO:0022857">
    <property type="term" value="F:transmembrane transporter activity"/>
    <property type="evidence" value="ECO:0007669"/>
    <property type="project" value="UniProtKB-UniRule"/>
</dbReference>
<accession>A0AAN6XU47</accession>
<evidence type="ECO:0000256" key="9">
    <source>
        <dbReference type="SAM" id="MobiDB-lite"/>
    </source>
</evidence>
<evidence type="ECO:0000256" key="4">
    <source>
        <dbReference type="ARBA" id="ARBA00015388"/>
    </source>
</evidence>
<keyword evidence="7 8" id="KW-0472">Membrane</keyword>
<evidence type="ECO:0000256" key="7">
    <source>
        <dbReference type="ARBA" id="ARBA00023136"/>
    </source>
</evidence>
<dbReference type="AlphaFoldDB" id="A0AAN6XU47"/>
<evidence type="ECO:0000313" key="10">
    <source>
        <dbReference type="EMBL" id="KAK4206744.1"/>
    </source>
</evidence>
<protein>
    <recommendedName>
        <fullName evidence="4 8">Protein PNS1</fullName>
    </recommendedName>
</protein>